<dbReference type="Proteomes" id="UP000025947">
    <property type="component" value="Unassembled WGS sequence"/>
</dbReference>
<keyword evidence="3 6" id="KW-0812">Transmembrane</keyword>
<accession>A0A051UG59</accession>
<comment type="subcellular location">
    <subcellularLocation>
        <location evidence="1">Cell membrane</location>
        <topology evidence="1">Multi-pass membrane protein</topology>
    </subcellularLocation>
</comment>
<keyword evidence="2" id="KW-1003">Cell membrane</keyword>
<keyword evidence="4 6" id="KW-1133">Transmembrane helix</keyword>
<dbReference type="InterPro" id="IPR051791">
    <property type="entry name" value="Pra-immunoreactive"/>
</dbReference>
<proteinExistence type="predicted"/>
<feature type="domain" description="RDD" evidence="7">
    <location>
        <begin position="22"/>
        <end position="143"/>
    </location>
</feature>
<evidence type="ECO:0000256" key="4">
    <source>
        <dbReference type="ARBA" id="ARBA00022989"/>
    </source>
</evidence>
<keyword evidence="5 6" id="KW-0472">Membrane</keyword>
<protein>
    <recommendedName>
        <fullName evidence="7">RDD domain-containing protein</fullName>
    </recommendedName>
</protein>
<evidence type="ECO:0000256" key="5">
    <source>
        <dbReference type="ARBA" id="ARBA00023136"/>
    </source>
</evidence>
<dbReference type="HOGENOM" id="CLU_076070_0_0_11"/>
<keyword evidence="9" id="KW-1185">Reference proteome</keyword>
<dbReference type="EMBL" id="JLXW01000002">
    <property type="protein sequence ID" value="KBZ68045.1"/>
    <property type="molecule type" value="Genomic_DNA"/>
</dbReference>
<evidence type="ECO:0000259" key="7">
    <source>
        <dbReference type="Pfam" id="PF06271"/>
    </source>
</evidence>
<dbReference type="PANTHER" id="PTHR36115:SF6">
    <property type="entry name" value="PROLINE-RICH ANTIGEN HOMOLOG"/>
    <property type="match status" value="1"/>
</dbReference>
<evidence type="ECO:0000313" key="8">
    <source>
        <dbReference type="EMBL" id="KBZ68045.1"/>
    </source>
</evidence>
<name>A0A051UG59_9MYCO</name>
<feature type="transmembrane region" description="Helical" evidence="6">
    <location>
        <begin position="56"/>
        <end position="74"/>
    </location>
</feature>
<dbReference type="PATRIC" id="fig|1324261.3.peg.600"/>
<dbReference type="Pfam" id="PF06271">
    <property type="entry name" value="RDD"/>
    <property type="match status" value="1"/>
</dbReference>
<evidence type="ECO:0000256" key="3">
    <source>
        <dbReference type="ARBA" id="ARBA00022692"/>
    </source>
</evidence>
<sequence length="323" mass="35215">MTVVVEQTAPTATQESPREALAPWHSRVGAFAVDTLPGLAVIITMALVLRTVPAGGAWWWLAIAALGVVTLLVLVNRLLLPVITGWSLGRALVGIAVRRRAGDAPGPWTLLLRDVAHLLDTVSIVGWLWPLWDSRRRTFADMLVRTEVRSMEPDTAPAHIRRWAAAAVSSAVALCLAGAAISFFVVYTTDRATDQTRAQIATQGPKIVAQMLTYDPKSLHDDFARALSLATDKYRPQLAAQQDLVQKGHPVINEYWVTNSSIESASPERATMLLFMQGRRGIGPEQRYISATVRVNFTNGGGNTWRVDDLNVLTKPKQPGGGK</sequence>
<feature type="transmembrane region" description="Helical" evidence="6">
    <location>
        <begin position="163"/>
        <end position="187"/>
    </location>
</feature>
<dbReference type="AlphaFoldDB" id="A0A051UG59"/>
<dbReference type="GO" id="GO:0005886">
    <property type="term" value="C:plasma membrane"/>
    <property type="evidence" value="ECO:0007669"/>
    <property type="project" value="UniProtKB-SubCell"/>
</dbReference>
<evidence type="ECO:0000256" key="6">
    <source>
        <dbReference type="SAM" id="Phobius"/>
    </source>
</evidence>
<comment type="caution">
    <text evidence="8">The sequence shown here is derived from an EMBL/GenBank/DDBJ whole genome shotgun (WGS) entry which is preliminary data.</text>
</comment>
<reference evidence="8 9" key="1">
    <citation type="submission" date="2014-04" db="EMBL/GenBank/DDBJ databases">
        <title>The Genome Sequence of Mycobacterium tuberculosis TKK-01-0051.</title>
        <authorList>
            <consortium name="The Broad Institute Genomics Platform"/>
            <consortium name="The Broad Institute Genome Sequencing Center for Infectious Disease"/>
            <person name="Earl A.M."/>
            <person name="Cohen K."/>
            <person name="Pym A."/>
            <person name="Bishai W."/>
            <person name="Maharaj K."/>
            <person name="Desjardins C."/>
            <person name="Abeel T."/>
            <person name="Young S."/>
            <person name="Zeng Q."/>
            <person name="Gargeya S."/>
            <person name="Abouelleil A."/>
            <person name="Alvarado L."/>
            <person name="Chapman S.B."/>
            <person name="Gainer-Dewar J."/>
            <person name="Goldberg J."/>
            <person name="Griggs A."/>
            <person name="Gujja S."/>
            <person name="Hansen M."/>
            <person name="Howarth C."/>
            <person name="Imamovic A."/>
            <person name="Larimer J."/>
            <person name="Murphy C."/>
            <person name="Naylor J."/>
            <person name="Pearson M."/>
            <person name="Poon T.W."/>
            <person name="Priest M."/>
            <person name="Roberts A."/>
            <person name="Saif S."/>
            <person name="Shea T."/>
            <person name="Sykes S."/>
            <person name="Wortman J."/>
            <person name="Nusbaum C."/>
            <person name="Birren B."/>
        </authorList>
    </citation>
    <scope>NUCLEOTIDE SEQUENCE [LARGE SCALE GENOMIC DNA]</scope>
    <source>
        <strain evidence="8 9">TKK-01-0051</strain>
    </source>
</reference>
<dbReference type="RefSeq" id="WP_044483365.1">
    <property type="nucleotide sequence ID" value="NZ_KK328284.1"/>
</dbReference>
<evidence type="ECO:0000256" key="1">
    <source>
        <dbReference type="ARBA" id="ARBA00004651"/>
    </source>
</evidence>
<organism evidence="8 9">
    <name type="scientific">Mycobacterium [tuberculosis] TKK-01-0051</name>
    <dbReference type="NCBI Taxonomy" id="1324261"/>
    <lineage>
        <taxon>Bacteria</taxon>
        <taxon>Bacillati</taxon>
        <taxon>Actinomycetota</taxon>
        <taxon>Actinomycetes</taxon>
        <taxon>Mycobacteriales</taxon>
        <taxon>Mycobacteriaceae</taxon>
        <taxon>Mycobacterium</taxon>
        <taxon>Mycobacterium avium complex (MAC)</taxon>
    </lineage>
</organism>
<gene>
    <name evidence="8" type="ORF">K875_00590</name>
</gene>
<evidence type="ECO:0000256" key="2">
    <source>
        <dbReference type="ARBA" id="ARBA00022475"/>
    </source>
</evidence>
<dbReference type="PANTHER" id="PTHR36115">
    <property type="entry name" value="PROLINE-RICH ANTIGEN HOMOLOG-RELATED"/>
    <property type="match status" value="1"/>
</dbReference>
<evidence type="ECO:0000313" key="9">
    <source>
        <dbReference type="Proteomes" id="UP000025947"/>
    </source>
</evidence>
<feature type="transmembrane region" description="Helical" evidence="6">
    <location>
        <begin position="28"/>
        <end position="49"/>
    </location>
</feature>
<dbReference type="InterPro" id="IPR010432">
    <property type="entry name" value="RDD"/>
</dbReference>